<reference evidence="3" key="1">
    <citation type="journal article" date="2021" name="Proc. Natl. Acad. Sci. U.S.A.">
        <title>A Catalog of Tens of Thousands of Viruses from Human Metagenomes Reveals Hidden Associations with Chronic Diseases.</title>
        <authorList>
            <person name="Tisza M.J."/>
            <person name="Buck C.B."/>
        </authorList>
    </citation>
    <scope>NUCLEOTIDE SEQUENCE</scope>
    <source>
        <strain evidence="3">CtL7J9</strain>
    </source>
</reference>
<dbReference type="InterPro" id="IPR024934">
    <property type="entry name" value="Rubredoxin-like_dom"/>
</dbReference>
<accession>A0A8S5T5A6</accession>
<dbReference type="EMBL" id="BK032752">
    <property type="protein sequence ID" value="DAF58430.1"/>
    <property type="molecule type" value="Genomic_DNA"/>
</dbReference>
<organism evidence="3">
    <name type="scientific">Siphoviridae sp. ctL7J9</name>
    <dbReference type="NCBI Taxonomy" id="2827845"/>
    <lineage>
        <taxon>Viruses</taxon>
        <taxon>Duplodnaviria</taxon>
        <taxon>Heunggongvirae</taxon>
        <taxon>Uroviricota</taxon>
        <taxon>Caudoviricetes</taxon>
    </lineage>
</organism>
<dbReference type="PROSITE" id="PS50903">
    <property type="entry name" value="RUBREDOXIN_LIKE"/>
    <property type="match status" value="1"/>
</dbReference>
<sequence>MRLKKCPKCGKLFNTTKNEQVLCDDCVAAGRATTIRPRTCRECGAIFDGGPRAWYCPSCRAVRQKEAAARYRKNGVDRPLGSIDHCTVCGKEYVVKSGRQRYCPECADDAVRQQDRMASRRWNVENNFYEERSQRSRSGQKVCVICGNPVPPGTPRITCSDECDRLRLKWNRSNTDLKRGKQASSPTVERLDKDNQSAPIKLTPEIIKDLEDDLLSVIKRCPECGKPFVKKSGAAKLCRDCAKKRQLEQIKKAAEQREDPEAKRAYQAAYYVKNKERIMAQRKKKQKEK</sequence>
<evidence type="ECO:0000313" key="3">
    <source>
        <dbReference type="EMBL" id="DAF58430.1"/>
    </source>
</evidence>
<feature type="region of interest" description="Disordered" evidence="1">
    <location>
        <begin position="174"/>
        <end position="194"/>
    </location>
</feature>
<dbReference type="Gene3D" id="2.20.25.10">
    <property type="match status" value="1"/>
</dbReference>
<protein>
    <submittedName>
        <fullName evidence="3">Thaumarchaeal output domain 1</fullName>
    </submittedName>
</protein>
<name>A0A8S5T5A6_9CAUD</name>
<evidence type="ECO:0000259" key="2">
    <source>
        <dbReference type="PROSITE" id="PS50903"/>
    </source>
</evidence>
<proteinExistence type="predicted"/>
<dbReference type="GO" id="GO:0005506">
    <property type="term" value="F:iron ion binding"/>
    <property type="evidence" value="ECO:0007669"/>
    <property type="project" value="InterPro"/>
</dbReference>
<evidence type="ECO:0000256" key="1">
    <source>
        <dbReference type="SAM" id="MobiDB-lite"/>
    </source>
</evidence>
<feature type="domain" description="Rubredoxin-like" evidence="2">
    <location>
        <begin position="1"/>
        <end position="71"/>
    </location>
</feature>